<reference evidence="2" key="2">
    <citation type="submission" date="2020-11" db="EMBL/GenBank/DDBJ databases">
        <authorList>
            <person name="McCartney M.A."/>
            <person name="Auch B."/>
            <person name="Kono T."/>
            <person name="Mallez S."/>
            <person name="Becker A."/>
            <person name="Gohl D.M."/>
            <person name="Silverstein K.A.T."/>
            <person name="Koren S."/>
            <person name="Bechman K.B."/>
            <person name="Herman A."/>
            <person name="Abrahante J.E."/>
            <person name="Garbe J."/>
        </authorList>
    </citation>
    <scope>NUCLEOTIDE SEQUENCE</scope>
    <source>
        <strain evidence="2">Duluth1</strain>
        <tissue evidence="2">Whole animal</tissue>
    </source>
</reference>
<accession>A0A9D4H9D8</accession>
<dbReference type="AlphaFoldDB" id="A0A9D4H9D8"/>
<proteinExistence type="predicted"/>
<protein>
    <submittedName>
        <fullName evidence="2">Uncharacterized protein</fullName>
    </submittedName>
</protein>
<evidence type="ECO:0000313" key="2">
    <source>
        <dbReference type="EMBL" id="KAH3832074.1"/>
    </source>
</evidence>
<dbReference type="EMBL" id="JAIWYP010000004">
    <property type="protein sequence ID" value="KAH3832074.1"/>
    <property type="molecule type" value="Genomic_DNA"/>
</dbReference>
<feature type="region of interest" description="Disordered" evidence="1">
    <location>
        <begin position="1"/>
        <end position="21"/>
    </location>
</feature>
<organism evidence="2 3">
    <name type="scientific">Dreissena polymorpha</name>
    <name type="common">Zebra mussel</name>
    <name type="synonym">Mytilus polymorpha</name>
    <dbReference type="NCBI Taxonomy" id="45954"/>
    <lineage>
        <taxon>Eukaryota</taxon>
        <taxon>Metazoa</taxon>
        <taxon>Spiralia</taxon>
        <taxon>Lophotrochozoa</taxon>
        <taxon>Mollusca</taxon>
        <taxon>Bivalvia</taxon>
        <taxon>Autobranchia</taxon>
        <taxon>Heteroconchia</taxon>
        <taxon>Euheterodonta</taxon>
        <taxon>Imparidentia</taxon>
        <taxon>Neoheterodontei</taxon>
        <taxon>Myida</taxon>
        <taxon>Dreissenoidea</taxon>
        <taxon>Dreissenidae</taxon>
        <taxon>Dreissena</taxon>
    </lineage>
</organism>
<reference evidence="2" key="1">
    <citation type="journal article" date="2019" name="bioRxiv">
        <title>The Genome of the Zebra Mussel, Dreissena polymorpha: A Resource for Invasive Species Research.</title>
        <authorList>
            <person name="McCartney M.A."/>
            <person name="Auch B."/>
            <person name="Kono T."/>
            <person name="Mallez S."/>
            <person name="Zhang Y."/>
            <person name="Obille A."/>
            <person name="Becker A."/>
            <person name="Abrahante J.E."/>
            <person name="Garbe J."/>
            <person name="Badalamenti J.P."/>
            <person name="Herman A."/>
            <person name="Mangelson H."/>
            <person name="Liachko I."/>
            <person name="Sullivan S."/>
            <person name="Sone E.D."/>
            <person name="Koren S."/>
            <person name="Silverstein K.A.T."/>
            <person name="Beckman K.B."/>
            <person name="Gohl D.M."/>
        </authorList>
    </citation>
    <scope>NUCLEOTIDE SEQUENCE</scope>
    <source>
        <strain evidence="2">Duluth1</strain>
        <tissue evidence="2">Whole animal</tissue>
    </source>
</reference>
<name>A0A9D4H9D8_DREPO</name>
<comment type="caution">
    <text evidence="2">The sequence shown here is derived from an EMBL/GenBank/DDBJ whole genome shotgun (WGS) entry which is preliminary data.</text>
</comment>
<evidence type="ECO:0000313" key="3">
    <source>
        <dbReference type="Proteomes" id="UP000828390"/>
    </source>
</evidence>
<sequence>MNRLAQTEDGPHGNNGVLVQSPVETGCEQKIERATIQRHPSLVVIATDNLKSLTCVITNPV</sequence>
<dbReference type="Proteomes" id="UP000828390">
    <property type="component" value="Unassembled WGS sequence"/>
</dbReference>
<evidence type="ECO:0000256" key="1">
    <source>
        <dbReference type="SAM" id="MobiDB-lite"/>
    </source>
</evidence>
<keyword evidence="3" id="KW-1185">Reference proteome</keyword>
<gene>
    <name evidence="2" type="ORF">DPMN_105350</name>
</gene>